<dbReference type="AlphaFoldDB" id="A0A2M6WKH8"/>
<evidence type="ECO:0000256" key="1">
    <source>
        <dbReference type="SAM" id="Phobius"/>
    </source>
</evidence>
<protein>
    <submittedName>
        <fullName evidence="2">Uncharacterized protein</fullName>
    </submittedName>
</protein>
<gene>
    <name evidence="2" type="ORF">COU06_00725</name>
</gene>
<reference evidence="3" key="1">
    <citation type="submission" date="2017-09" db="EMBL/GenBank/DDBJ databases">
        <title>Depth-based differentiation of microbial function through sediment-hosted aquifers and enrichment of novel symbionts in the deep terrestrial subsurface.</title>
        <authorList>
            <person name="Probst A.J."/>
            <person name="Ladd B."/>
            <person name="Jarett J.K."/>
            <person name="Geller-Mcgrath D.E."/>
            <person name="Sieber C.M.K."/>
            <person name="Emerson J.B."/>
            <person name="Anantharaman K."/>
            <person name="Thomas B.C."/>
            <person name="Malmstrom R."/>
            <person name="Stieglmeier M."/>
            <person name="Klingl A."/>
            <person name="Woyke T."/>
            <person name="Ryan C.M."/>
            <person name="Banfield J.F."/>
        </authorList>
    </citation>
    <scope>NUCLEOTIDE SEQUENCE [LARGE SCALE GENOMIC DNA]</scope>
</reference>
<keyword evidence="1" id="KW-0472">Membrane</keyword>
<organism evidence="2 3">
    <name type="scientific">Candidatus Harrisonbacteria bacterium CG10_big_fil_rev_8_21_14_0_10_38_8</name>
    <dbReference type="NCBI Taxonomy" id="1974582"/>
    <lineage>
        <taxon>Bacteria</taxon>
        <taxon>Candidatus Harrisoniibacteriota</taxon>
    </lineage>
</organism>
<feature type="transmembrane region" description="Helical" evidence="1">
    <location>
        <begin position="228"/>
        <end position="258"/>
    </location>
</feature>
<comment type="caution">
    <text evidence="2">The sequence shown here is derived from an EMBL/GenBank/DDBJ whole genome shotgun (WGS) entry which is preliminary data.</text>
</comment>
<proteinExistence type="predicted"/>
<keyword evidence="1" id="KW-0812">Transmembrane</keyword>
<accession>A0A2M6WKH8</accession>
<name>A0A2M6WKH8_9BACT</name>
<evidence type="ECO:0000313" key="3">
    <source>
        <dbReference type="Proteomes" id="UP000229112"/>
    </source>
</evidence>
<dbReference type="Proteomes" id="UP000229112">
    <property type="component" value="Unassembled WGS sequence"/>
</dbReference>
<dbReference type="EMBL" id="PFAY01000006">
    <property type="protein sequence ID" value="PIT93266.1"/>
    <property type="molecule type" value="Genomic_DNA"/>
</dbReference>
<evidence type="ECO:0000313" key="2">
    <source>
        <dbReference type="EMBL" id="PIT93266.1"/>
    </source>
</evidence>
<sequence>MRKLIFLLLLIPIFALAQNVGFVRNNIWLSKPEFFAGEKIRIYTAIFNGTGDDIVGRVGFYNNSQLIDEVSFTATSGGRLQEVWADWTAVKGNQSLSAKILYLERVPINGISEVLKISDADSEVIVKYVDSDTDKDGIGDLEDEVDDFKQVEKDNGLVESSVNTTKKVVKGVDTSVTGFLETANPLLREKKIEIDEEIAQLRQESLEKKNGDIPVDPTSAVKRILKQIYSFILGLAIYVTGNRVLFYLVILTLMAIIFRKLYRRLSNHG</sequence>
<keyword evidence="1" id="KW-1133">Transmembrane helix</keyword>